<dbReference type="AlphaFoldDB" id="A0A0F9T4A3"/>
<evidence type="ECO:0000256" key="1">
    <source>
        <dbReference type="SAM" id="Phobius"/>
    </source>
</evidence>
<keyword evidence="1" id="KW-0812">Transmembrane</keyword>
<evidence type="ECO:0000313" key="2">
    <source>
        <dbReference type="EMBL" id="KKN76095.1"/>
    </source>
</evidence>
<keyword evidence="1" id="KW-1133">Transmembrane helix</keyword>
<gene>
    <name evidence="2" type="ORF">LCGC14_0374850</name>
</gene>
<comment type="caution">
    <text evidence="2">The sequence shown here is derived from an EMBL/GenBank/DDBJ whole genome shotgun (WGS) entry which is preliminary data.</text>
</comment>
<keyword evidence="1" id="KW-0472">Membrane</keyword>
<proteinExistence type="predicted"/>
<sequence>MFKYKKHDLLWLAMLVLANIGFYIIGSVFEHYFMLNFVAIITMLGVGTLKYKLDKSQKGE</sequence>
<feature type="transmembrane region" description="Helical" evidence="1">
    <location>
        <begin position="32"/>
        <end position="51"/>
    </location>
</feature>
<accession>A0A0F9T4A3</accession>
<protein>
    <submittedName>
        <fullName evidence="2">Uncharacterized protein</fullName>
    </submittedName>
</protein>
<reference evidence="2" key="1">
    <citation type="journal article" date="2015" name="Nature">
        <title>Complex archaea that bridge the gap between prokaryotes and eukaryotes.</title>
        <authorList>
            <person name="Spang A."/>
            <person name="Saw J.H."/>
            <person name="Jorgensen S.L."/>
            <person name="Zaremba-Niedzwiedzka K."/>
            <person name="Martijn J."/>
            <person name="Lind A.E."/>
            <person name="van Eijk R."/>
            <person name="Schleper C."/>
            <person name="Guy L."/>
            <person name="Ettema T.J."/>
        </authorList>
    </citation>
    <scope>NUCLEOTIDE SEQUENCE</scope>
</reference>
<feature type="transmembrane region" description="Helical" evidence="1">
    <location>
        <begin position="9"/>
        <end position="26"/>
    </location>
</feature>
<dbReference type="EMBL" id="LAZR01000300">
    <property type="protein sequence ID" value="KKN76095.1"/>
    <property type="molecule type" value="Genomic_DNA"/>
</dbReference>
<name>A0A0F9T4A3_9ZZZZ</name>
<organism evidence="2">
    <name type="scientific">marine sediment metagenome</name>
    <dbReference type="NCBI Taxonomy" id="412755"/>
    <lineage>
        <taxon>unclassified sequences</taxon>
        <taxon>metagenomes</taxon>
        <taxon>ecological metagenomes</taxon>
    </lineage>
</organism>